<name>A0A1F5H032_9BACT</name>
<evidence type="ECO:0000313" key="2">
    <source>
        <dbReference type="EMBL" id="OGD97461.1"/>
    </source>
</evidence>
<dbReference type="InterPro" id="IPR011042">
    <property type="entry name" value="6-blade_b-propeller_TolB-like"/>
</dbReference>
<dbReference type="SUPFAM" id="SSF50952">
    <property type="entry name" value="Soluble quinoprotein glucose dehydrogenase"/>
    <property type="match status" value="1"/>
</dbReference>
<reference evidence="2 3" key="1">
    <citation type="journal article" date="2016" name="Nat. Commun.">
        <title>Thousands of microbial genomes shed light on interconnected biogeochemical processes in an aquifer system.</title>
        <authorList>
            <person name="Anantharaman K."/>
            <person name="Brown C.T."/>
            <person name="Hug L.A."/>
            <person name="Sharon I."/>
            <person name="Castelle C.J."/>
            <person name="Probst A.J."/>
            <person name="Thomas B.C."/>
            <person name="Singh A."/>
            <person name="Wilkins M.J."/>
            <person name="Karaoz U."/>
            <person name="Brodie E.L."/>
            <person name="Williams K.H."/>
            <person name="Hubbard S.S."/>
            <person name="Banfield J.F."/>
        </authorList>
    </citation>
    <scope>NUCLEOTIDE SEQUENCE [LARGE SCALE GENOMIC DNA]</scope>
</reference>
<organism evidence="2 3">
    <name type="scientific">Candidatus Curtissbacteria bacterium RIFCSPLOWO2_01_FULL_38_11b</name>
    <dbReference type="NCBI Taxonomy" id="1797725"/>
    <lineage>
        <taxon>Bacteria</taxon>
        <taxon>Candidatus Curtissiibacteriota</taxon>
    </lineage>
</organism>
<evidence type="ECO:0000259" key="1">
    <source>
        <dbReference type="Pfam" id="PF07995"/>
    </source>
</evidence>
<dbReference type="STRING" id="1797725.A3A49_00610"/>
<dbReference type="Gene3D" id="2.120.10.30">
    <property type="entry name" value="TolB, C-terminal domain"/>
    <property type="match status" value="1"/>
</dbReference>
<evidence type="ECO:0000313" key="3">
    <source>
        <dbReference type="Proteomes" id="UP000176740"/>
    </source>
</evidence>
<dbReference type="Pfam" id="PF07995">
    <property type="entry name" value="GSDH"/>
    <property type="match status" value="1"/>
</dbReference>
<dbReference type="InterPro" id="IPR012938">
    <property type="entry name" value="Glc/Sorbosone_DH"/>
</dbReference>
<feature type="domain" description="Glucose/Sorbosone dehydrogenase" evidence="1">
    <location>
        <begin position="66"/>
        <end position="362"/>
    </location>
</feature>
<dbReference type="EMBL" id="MFBO01000031">
    <property type="protein sequence ID" value="OGD97461.1"/>
    <property type="molecule type" value="Genomic_DNA"/>
</dbReference>
<sequence>MSRKAIIVLILVLLAAAFAFAFSFFKIGSLPKRLKDIPQAIPQKENVESNEENRDTAPIWEIAANLEVPWALAFLPDGSLIVTERKGTVRLIDKNGNLIKDPVATIAVKQIAESGLHGITLHPDFNVNHFLYLYYTYSSNGQNTLNRVSRFVFENNTLSNETVIVDTIPGAQFHDGGRIKFGPDKKLYITTGDALEPSLAQDTNSLAGKILRVNDDGSPVSTNPFTSRVYSYGHRNPQGITWDDTGRLWETEHGQTNTDELNRIEPGKNYGWPVIRGAESQKGLESPIEQSGQNTWAPAGAAYLNGSIFFAGLRGQALFEAKIENGKVALLEHFKGELGRIREVIVGPDDMLYITTSNRDGRGIPLPGDDKILRVNPQKL</sequence>
<gene>
    <name evidence="2" type="ORF">A3A49_00610</name>
</gene>
<proteinExistence type="predicted"/>
<comment type="caution">
    <text evidence="2">The sequence shown here is derived from an EMBL/GenBank/DDBJ whole genome shotgun (WGS) entry which is preliminary data.</text>
</comment>
<dbReference type="Proteomes" id="UP000176740">
    <property type="component" value="Unassembled WGS sequence"/>
</dbReference>
<dbReference type="PANTHER" id="PTHR19328">
    <property type="entry name" value="HEDGEHOG-INTERACTING PROTEIN"/>
    <property type="match status" value="1"/>
</dbReference>
<dbReference type="PANTHER" id="PTHR19328:SF13">
    <property type="entry name" value="HIPL1 PROTEIN"/>
    <property type="match status" value="1"/>
</dbReference>
<dbReference type="InterPro" id="IPR011041">
    <property type="entry name" value="Quinoprot_gluc/sorb_DH_b-prop"/>
</dbReference>
<accession>A0A1F5H032</accession>
<dbReference type="AlphaFoldDB" id="A0A1F5H032"/>
<protein>
    <recommendedName>
        <fullName evidence="1">Glucose/Sorbosone dehydrogenase domain-containing protein</fullName>
    </recommendedName>
</protein>